<dbReference type="Proteomes" id="UP000199413">
    <property type="component" value="Unassembled WGS sequence"/>
</dbReference>
<keyword evidence="2" id="KW-1185">Reference proteome</keyword>
<dbReference type="OrthoDB" id="9775082at2"/>
<sequence length="91" mass="10697">MAWRHRAVNFHVTAFGRHRGRLDARWDDLLAPYLHGTYLSFETDLRPERLAEAFPPRTLARSRTLKKRYDPDGLFRDNFLITPDTASRTTP</sequence>
<reference evidence="2" key="1">
    <citation type="submission" date="2016-06" db="EMBL/GenBank/DDBJ databases">
        <authorList>
            <person name="Varghese N."/>
            <person name="Submissions Spin"/>
        </authorList>
    </citation>
    <scope>NUCLEOTIDE SEQUENCE [LARGE SCALE GENOMIC DNA]</scope>
    <source>
        <strain evidence="2">DSM 45431</strain>
    </source>
</reference>
<evidence type="ECO:0008006" key="3">
    <source>
        <dbReference type="Google" id="ProtNLM"/>
    </source>
</evidence>
<gene>
    <name evidence="1" type="ORF">GA0070624_5196</name>
</gene>
<evidence type="ECO:0000313" key="2">
    <source>
        <dbReference type="Proteomes" id="UP000199413"/>
    </source>
</evidence>
<dbReference type="STRING" id="568872.GA0070624_5196"/>
<proteinExistence type="predicted"/>
<dbReference type="EMBL" id="FMHV01000002">
    <property type="protein sequence ID" value="SCL35204.1"/>
    <property type="molecule type" value="Genomic_DNA"/>
</dbReference>
<dbReference type="RefSeq" id="WP_091345453.1">
    <property type="nucleotide sequence ID" value="NZ_FMHV01000002.1"/>
</dbReference>
<dbReference type="AlphaFoldDB" id="A0A1C6T051"/>
<name>A0A1C6T051_9ACTN</name>
<accession>A0A1C6T051</accession>
<organism evidence="1 2">
    <name type="scientific">Micromonospora rhizosphaerae</name>
    <dbReference type="NCBI Taxonomy" id="568872"/>
    <lineage>
        <taxon>Bacteria</taxon>
        <taxon>Bacillati</taxon>
        <taxon>Actinomycetota</taxon>
        <taxon>Actinomycetes</taxon>
        <taxon>Micromonosporales</taxon>
        <taxon>Micromonosporaceae</taxon>
        <taxon>Micromonospora</taxon>
    </lineage>
</organism>
<protein>
    <recommendedName>
        <fullName evidence="3">Berberine and berberine like</fullName>
    </recommendedName>
</protein>
<evidence type="ECO:0000313" key="1">
    <source>
        <dbReference type="EMBL" id="SCL35204.1"/>
    </source>
</evidence>